<dbReference type="EMBL" id="FNVS01000010">
    <property type="protein sequence ID" value="SEF96055.1"/>
    <property type="molecule type" value="Genomic_DNA"/>
</dbReference>
<dbReference type="AlphaFoldDB" id="A0A8G2BXF8"/>
<dbReference type="Pfam" id="PF11888">
    <property type="entry name" value="DUF3408"/>
    <property type="match status" value="1"/>
</dbReference>
<comment type="caution">
    <text evidence="2">The sequence shown here is derived from an EMBL/GenBank/DDBJ whole genome shotgun (WGS) entry which is preliminary data.</text>
</comment>
<name>A0A8G2BXF8_9BACT</name>
<proteinExistence type="predicted"/>
<dbReference type="RefSeq" id="WP_103983559.1">
    <property type="nucleotide sequence ID" value="NZ_FNVS01000010.1"/>
</dbReference>
<dbReference type="Proteomes" id="UP000236725">
    <property type="component" value="Unassembled WGS sequence"/>
</dbReference>
<evidence type="ECO:0000313" key="3">
    <source>
        <dbReference type="Proteomes" id="UP000236725"/>
    </source>
</evidence>
<protein>
    <recommendedName>
        <fullName evidence="4">DUF3408 domain-containing protein</fullName>
    </recommendedName>
</protein>
<evidence type="ECO:0000313" key="2">
    <source>
        <dbReference type="EMBL" id="SEF96055.1"/>
    </source>
</evidence>
<accession>A0A8G2BXF8</accession>
<keyword evidence="3" id="KW-1185">Reference proteome</keyword>
<feature type="compositionally biased region" description="Basic and acidic residues" evidence="1">
    <location>
        <begin position="43"/>
        <end position="53"/>
    </location>
</feature>
<evidence type="ECO:0008006" key="4">
    <source>
        <dbReference type="Google" id="ProtNLM"/>
    </source>
</evidence>
<reference evidence="2 3" key="1">
    <citation type="submission" date="2016-10" db="EMBL/GenBank/DDBJ databases">
        <authorList>
            <person name="Varghese N."/>
            <person name="Submissions S."/>
        </authorList>
    </citation>
    <scope>NUCLEOTIDE SEQUENCE [LARGE SCALE GENOMIC DNA]</scope>
    <source>
        <strain evidence="2 3">DSM 29073</strain>
    </source>
</reference>
<feature type="region of interest" description="Disordered" evidence="1">
    <location>
        <begin position="18"/>
        <end position="58"/>
    </location>
</feature>
<dbReference type="InterPro" id="IPR021823">
    <property type="entry name" value="DUF3408"/>
</dbReference>
<organism evidence="2 3">
    <name type="scientific">Parabacteroides chinchillae</name>
    <dbReference type="NCBI Taxonomy" id="871327"/>
    <lineage>
        <taxon>Bacteria</taxon>
        <taxon>Pseudomonadati</taxon>
        <taxon>Bacteroidota</taxon>
        <taxon>Bacteroidia</taxon>
        <taxon>Bacteroidales</taxon>
        <taxon>Tannerellaceae</taxon>
        <taxon>Parabacteroides</taxon>
    </lineage>
</organism>
<gene>
    <name evidence="2" type="ORF">SAMN05444001_110111</name>
</gene>
<sequence length="140" mass="15967">MAKKLDVNIDAGNFLEAFRPELPPSATRRDSGKETGNGAAAEPTRESGGEKRARPVKQTAVPIEEEYLERFIRTSRTPARSGKMAYVCKEYHDRIMRIVQVIGKGELSLSGYIDHVLTQHFIEYEEAIKKLYKKNYEDVY</sequence>
<evidence type="ECO:0000256" key="1">
    <source>
        <dbReference type="SAM" id="MobiDB-lite"/>
    </source>
</evidence>